<keyword evidence="7 13" id="KW-0658">Purine biosynthesis</keyword>
<dbReference type="SUPFAM" id="SSF51246">
    <property type="entry name" value="Rudiment single hybrid motif"/>
    <property type="match status" value="1"/>
</dbReference>
<dbReference type="InterPro" id="IPR013815">
    <property type="entry name" value="ATP_grasp_subdomain_1"/>
</dbReference>
<evidence type="ECO:0000256" key="4">
    <source>
        <dbReference type="ARBA" id="ARBA00013255"/>
    </source>
</evidence>
<evidence type="ECO:0000313" key="16">
    <source>
        <dbReference type="EMBL" id="MCK8624259.1"/>
    </source>
</evidence>
<dbReference type="SUPFAM" id="SSF56059">
    <property type="entry name" value="Glutathione synthetase ATP-binding domain-like"/>
    <property type="match status" value="1"/>
</dbReference>
<dbReference type="InterPro" id="IPR020560">
    <property type="entry name" value="PRibGlycinamide_synth_C-dom"/>
</dbReference>
<evidence type="ECO:0000259" key="15">
    <source>
        <dbReference type="PROSITE" id="PS50975"/>
    </source>
</evidence>
<evidence type="ECO:0000256" key="8">
    <source>
        <dbReference type="ARBA" id="ARBA00022840"/>
    </source>
</evidence>
<dbReference type="Proteomes" id="UP001522905">
    <property type="component" value="Unassembled WGS sequence"/>
</dbReference>
<dbReference type="SMART" id="SM01209">
    <property type="entry name" value="GARS_A"/>
    <property type="match status" value="1"/>
</dbReference>
<gene>
    <name evidence="13 16" type="primary">purD</name>
    <name evidence="16" type="ORF">LNP07_01805</name>
</gene>
<keyword evidence="6 14" id="KW-0547">Nucleotide-binding</keyword>
<dbReference type="HAMAP" id="MF_00138">
    <property type="entry name" value="GARS"/>
    <property type="match status" value="1"/>
</dbReference>
<name>A0ABT0I097_9LACO</name>
<comment type="similarity">
    <text evidence="10 13">Belongs to the GARS family.</text>
</comment>
<dbReference type="Gene3D" id="3.40.50.20">
    <property type="match status" value="1"/>
</dbReference>
<feature type="domain" description="ATP-grasp" evidence="15">
    <location>
        <begin position="109"/>
        <end position="311"/>
    </location>
</feature>
<evidence type="ECO:0000256" key="1">
    <source>
        <dbReference type="ARBA" id="ARBA00001936"/>
    </source>
</evidence>
<proteinExistence type="inferred from homology"/>
<evidence type="ECO:0000256" key="2">
    <source>
        <dbReference type="ARBA" id="ARBA00001946"/>
    </source>
</evidence>
<comment type="cofactor">
    <cofactor evidence="1">
        <name>Mn(2+)</name>
        <dbReference type="ChEBI" id="CHEBI:29035"/>
    </cofactor>
</comment>
<dbReference type="EMBL" id="JAJIAO010000001">
    <property type="protein sequence ID" value="MCK8624259.1"/>
    <property type="molecule type" value="Genomic_DNA"/>
</dbReference>
<dbReference type="InterPro" id="IPR011054">
    <property type="entry name" value="Rudment_hybrid_motif"/>
</dbReference>
<dbReference type="Gene3D" id="3.90.600.10">
    <property type="entry name" value="Phosphoribosylglycinamide synthetase, C-terminal domain"/>
    <property type="match status" value="1"/>
</dbReference>
<dbReference type="InterPro" id="IPR000115">
    <property type="entry name" value="PRibGlycinamide_synth"/>
</dbReference>
<dbReference type="SMART" id="SM01210">
    <property type="entry name" value="GARS_C"/>
    <property type="match status" value="1"/>
</dbReference>
<keyword evidence="9" id="KW-0464">Manganese</keyword>
<reference evidence="16 17" key="1">
    <citation type="submission" date="2021-11" db="EMBL/GenBank/DDBJ databases">
        <title>Comparative genomics of bee honey and flower isolates.</title>
        <authorList>
            <person name="Bechtner J.D."/>
            <person name="Gallus M.K."/>
            <person name="Ehrmann M."/>
        </authorList>
    </citation>
    <scope>NUCLEOTIDE SEQUENCE [LARGE SCALE GENOMIC DNA]</scope>
    <source>
        <strain evidence="16 17">M161</strain>
    </source>
</reference>
<evidence type="ECO:0000256" key="11">
    <source>
        <dbReference type="ARBA" id="ARBA00042242"/>
    </source>
</evidence>
<evidence type="ECO:0000256" key="3">
    <source>
        <dbReference type="ARBA" id="ARBA00005174"/>
    </source>
</evidence>
<dbReference type="GO" id="GO:0004637">
    <property type="term" value="F:phosphoribosylamine-glycine ligase activity"/>
    <property type="evidence" value="ECO:0007669"/>
    <property type="project" value="UniProtKB-EC"/>
</dbReference>
<sequence length="423" mass="46600">MSNWLVIGFGGREYVMAETLAKTNDRHVFVAPGNPMMNKLKNVETINIGEIDFVKLAEFVIKNKVVCTVVGPEKPLSLGIVDYFAARNLKIFGPSKAAAKLESSKSFAKNIMKKAGVPTARYQEFTDTRKAIHYINSKSLPIVIKANGLAGGKGVVVAKTQIQADEAAKSLLSSKNQSAILVEDYLDGEEFSLFVMANGNDFITMPVSQDHKRLLNNDEGPNTGGMGAYSPVPQVSQDLKNQAIEDVIKPVLNQMNKDNKKFTGFLYAGLIMTKSGTKVIEFNVRMGDPETQVVLPQMQSDLGEVILKLLNNEPVDVKWQTKDYYLGAVVASKGYPLKPIDSQKLPKIINNSDLLVSYAGVSYDDDNKDFISSGGRIMMLTVKSSSLSTAQQKVNSYLENNINENYVYRNDIGQKGINYLNKK</sequence>
<dbReference type="InterPro" id="IPR011761">
    <property type="entry name" value="ATP-grasp"/>
</dbReference>
<comment type="catalytic activity">
    <reaction evidence="13">
        <text>5-phospho-beta-D-ribosylamine + glycine + ATP = N(1)-(5-phospho-beta-D-ribosyl)glycinamide + ADP + phosphate + H(+)</text>
        <dbReference type="Rhea" id="RHEA:17453"/>
        <dbReference type="ChEBI" id="CHEBI:15378"/>
        <dbReference type="ChEBI" id="CHEBI:30616"/>
        <dbReference type="ChEBI" id="CHEBI:43474"/>
        <dbReference type="ChEBI" id="CHEBI:57305"/>
        <dbReference type="ChEBI" id="CHEBI:58681"/>
        <dbReference type="ChEBI" id="CHEBI:143788"/>
        <dbReference type="ChEBI" id="CHEBI:456216"/>
        <dbReference type="EC" id="6.3.4.13"/>
    </reaction>
</comment>
<dbReference type="Gene3D" id="3.30.1490.20">
    <property type="entry name" value="ATP-grasp fold, A domain"/>
    <property type="match status" value="1"/>
</dbReference>
<dbReference type="InterPro" id="IPR020561">
    <property type="entry name" value="PRibGlycinamid_synth_ATP-grasp"/>
</dbReference>
<evidence type="ECO:0000256" key="13">
    <source>
        <dbReference type="HAMAP-Rule" id="MF_00138"/>
    </source>
</evidence>
<evidence type="ECO:0000313" key="17">
    <source>
        <dbReference type="Proteomes" id="UP001522905"/>
    </source>
</evidence>
<protein>
    <recommendedName>
        <fullName evidence="4 13">Phosphoribosylamine--glycine ligase</fullName>
        <ecNumber evidence="4 13">6.3.4.13</ecNumber>
    </recommendedName>
    <alternativeName>
        <fullName evidence="13">GARS</fullName>
    </alternativeName>
    <alternativeName>
        <fullName evidence="11 13">Glycinamide ribonucleotide synthetase</fullName>
    </alternativeName>
    <alternativeName>
        <fullName evidence="12 13">Phosphoribosylglycinamide synthetase</fullName>
    </alternativeName>
</protein>
<comment type="cofactor">
    <cofactor evidence="2">
        <name>Mg(2+)</name>
        <dbReference type="ChEBI" id="CHEBI:18420"/>
    </cofactor>
</comment>
<evidence type="ECO:0000256" key="7">
    <source>
        <dbReference type="ARBA" id="ARBA00022755"/>
    </source>
</evidence>
<evidence type="ECO:0000256" key="14">
    <source>
        <dbReference type="PROSITE-ProRule" id="PRU00409"/>
    </source>
</evidence>
<dbReference type="Pfam" id="PF01071">
    <property type="entry name" value="GARS_A"/>
    <property type="match status" value="1"/>
</dbReference>
<comment type="pathway">
    <text evidence="3 13">Purine metabolism; IMP biosynthesis via de novo pathway; N(1)-(5-phospho-D-ribosyl)glycinamide from 5-phospho-alpha-D-ribose 1-diphosphate: step 2/2.</text>
</comment>
<accession>A0ABT0I097</accession>
<dbReference type="PANTHER" id="PTHR43472:SF1">
    <property type="entry name" value="PHOSPHORIBOSYLAMINE--GLYCINE LIGASE, CHLOROPLASTIC"/>
    <property type="match status" value="1"/>
</dbReference>
<evidence type="ECO:0000256" key="5">
    <source>
        <dbReference type="ARBA" id="ARBA00022598"/>
    </source>
</evidence>
<keyword evidence="17" id="KW-1185">Reference proteome</keyword>
<dbReference type="Pfam" id="PF02843">
    <property type="entry name" value="GARS_C"/>
    <property type="match status" value="1"/>
</dbReference>
<comment type="caution">
    <text evidence="16">The sequence shown here is derived from an EMBL/GenBank/DDBJ whole genome shotgun (WGS) entry which is preliminary data.</text>
</comment>
<dbReference type="InterPro" id="IPR016185">
    <property type="entry name" value="PreATP-grasp_dom_sf"/>
</dbReference>
<evidence type="ECO:0000256" key="10">
    <source>
        <dbReference type="ARBA" id="ARBA00038345"/>
    </source>
</evidence>
<keyword evidence="8 14" id="KW-0067">ATP-binding</keyword>
<evidence type="ECO:0000256" key="12">
    <source>
        <dbReference type="ARBA" id="ARBA00042864"/>
    </source>
</evidence>
<dbReference type="PROSITE" id="PS50975">
    <property type="entry name" value="ATP_GRASP"/>
    <property type="match status" value="1"/>
</dbReference>
<dbReference type="NCBIfam" id="TIGR00877">
    <property type="entry name" value="purD"/>
    <property type="match status" value="1"/>
</dbReference>
<dbReference type="SUPFAM" id="SSF52440">
    <property type="entry name" value="PreATP-grasp domain"/>
    <property type="match status" value="1"/>
</dbReference>
<dbReference type="InterPro" id="IPR020562">
    <property type="entry name" value="PRibGlycinamide_synth_N"/>
</dbReference>
<dbReference type="PANTHER" id="PTHR43472">
    <property type="entry name" value="PHOSPHORIBOSYLAMINE--GLYCINE LIGASE"/>
    <property type="match status" value="1"/>
</dbReference>
<evidence type="ECO:0000256" key="6">
    <source>
        <dbReference type="ARBA" id="ARBA00022741"/>
    </source>
</evidence>
<evidence type="ECO:0000256" key="9">
    <source>
        <dbReference type="ARBA" id="ARBA00023211"/>
    </source>
</evidence>
<keyword evidence="5 13" id="KW-0436">Ligase</keyword>
<dbReference type="EC" id="6.3.4.13" evidence="4 13"/>
<dbReference type="InterPro" id="IPR037123">
    <property type="entry name" value="PRibGlycinamide_synth_C_sf"/>
</dbReference>
<dbReference type="Gene3D" id="3.30.470.20">
    <property type="entry name" value="ATP-grasp fold, B domain"/>
    <property type="match status" value="1"/>
</dbReference>
<dbReference type="Pfam" id="PF02844">
    <property type="entry name" value="GARS_N"/>
    <property type="match status" value="1"/>
</dbReference>
<organism evidence="16 17">
    <name type="scientific">Apilactobacillus xinyiensis</name>
    <dbReference type="NCBI Taxonomy" id="2841032"/>
    <lineage>
        <taxon>Bacteria</taxon>
        <taxon>Bacillati</taxon>
        <taxon>Bacillota</taxon>
        <taxon>Bacilli</taxon>
        <taxon>Lactobacillales</taxon>
        <taxon>Lactobacillaceae</taxon>
        <taxon>Apilactobacillus</taxon>
    </lineage>
</organism>
<dbReference type="RefSeq" id="WP_248601476.1">
    <property type="nucleotide sequence ID" value="NZ_JAJIAO010000001.1"/>
</dbReference>